<dbReference type="RefSeq" id="WP_058859606.1">
    <property type="nucleotide sequence ID" value="NZ_BJZR01000034.1"/>
</dbReference>
<evidence type="ECO:0000313" key="4">
    <source>
        <dbReference type="EMBL" id="GEO92195.1"/>
    </source>
</evidence>
<feature type="transmembrane region" description="Helical" evidence="2">
    <location>
        <begin position="35"/>
        <end position="55"/>
    </location>
</feature>
<proteinExistence type="predicted"/>
<feature type="compositionally biased region" description="Pro residues" evidence="1">
    <location>
        <begin position="205"/>
        <end position="216"/>
    </location>
</feature>
<feature type="transmembrane region" description="Helical" evidence="2">
    <location>
        <begin position="12"/>
        <end position="29"/>
    </location>
</feature>
<dbReference type="Proteomes" id="UP000057181">
    <property type="component" value="Chromosome"/>
</dbReference>
<reference evidence="3 5" key="1">
    <citation type="submission" date="2015-11" db="EMBL/GenBank/DDBJ databases">
        <title>Complete Genome Sequence of Kocuria flava strain HO-9041.</title>
        <authorList>
            <person name="Zhou M."/>
            <person name="Dai J."/>
        </authorList>
    </citation>
    <scope>NUCLEOTIDE SEQUENCE [LARGE SCALE GENOMIC DNA]</scope>
    <source>
        <strain evidence="3 5">HO-9041</strain>
    </source>
</reference>
<evidence type="ECO:0000256" key="2">
    <source>
        <dbReference type="SAM" id="Phobius"/>
    </source>
</evidence>
<sequence length="216" mass="21972">MTARAQRLARGWTGAGIATSFAVASHAVAGGQAPAPLLVLLSLALSGPLCMALAGRVLSRSALLAGLVLSQGIYHLLFAASGTAHAVAQASGHAVHTGHAAAAPVLVLEAAPPVAHEGPGMVLAHVLAAAAAWVLMRRGEVAAVALLDALRLRVRRLRAVLGAPPVTARPRPVPAGRPHVLTDQALLRPVRSHRGPPAARRRPVPFLPAPSVPLPA</sequence>
<dbReference type="OrthoDB" id="5125396at2"/>
<dbReference type="EMBL" id="BJZR01000034">
    <property type="protein sequence ID" value="GEO92195.1"/>
    <property type="molecule type" value="Genomic_DNA"/>
</dbReference>
<feature type="transmembrane region" description="Helical" evidence="2">
    <location>
        <begin position="62"/>
        <end position="80"/>
    </location>
</feature>
<gene>
    <name evidence="3" type="ORF">AS188_15595</name>
    <name evidence="4" type="ORF">KFL01_15010</name>
</gene>
<evidence type="ECO:0000313" key="3">
    <source>
        <dbReference type="EMBL" id="ALU40932.1"/>
    </source>
</evidence>
<evidence type="ECO:0000256" key="1">
    <source>
        <dbReference type="SAM" id="MobiDB-lite"/>
    </source>
</evidence>
<accession>A0A0U2WX85</accession>
<evidence type="ECO:0008006" key="7">
    <source>
        <dbReference type="Google" id="ProtNLM"/>
    </source>
</evidence>
<dbReference type="STRING" id="446860.AS188_15595"/>
<dbReference type="EMBL" id="CP013254">
    <property type="protein sequence ID" value="ALU40932.1"/>
    <property type="molecule type" value="Genomic_DNA"/>
</dbReference>
<feature type="compositionally biased region" description="Basic residues" evidence="1">
    <location>
        <begin position="193"/>
        <end position="203"/>
    </location>
</feature>
<dbReference type="Proteomes" id="UP000321155">
    <property type="component" value="Unassembled WGS sequence"/>
</dbReference>
<evidence type="ECO:0000313" key="5">
    <source>
        <dbReference type="Proteomes" id="UP000057181"/>
    </source>
</evidence>
<keyword evidence="2" id="KW-0812">Transmembrane</keyword>
<evidence type="ECO:0000313" key="6">
    <source>
        <dbReference type="Proteomes" id="UP000321155"/>
    </source>
</evidence>
<keyword evidence="2" id="KW-1133">Transmembrane helix</keyword>
<dbReference type="AlphaFoldDB" id="A0A0U2WX85"/>
<name>A0A0U2WX85_9MICC</name>
<protein>
    <recommendedName>
        <fullName evidence="7">MFS transporter</fullName>
    </recommendedName>
</protein>
<dbReference type="KEGG" id="kfv:AS188_15595"/>
<feature type="region of interest" description="Disordered" evidence="1">
    <location>
        <begin position="193"/>
        <end position="216"/>
    </location>
</feature>
<keyword evidence="6" id="KW-1185">Reference proteome</keyword>
<organism evidence="3 5">
    <name type="scientific">Kocuria flava</name>
    <dbReference type="NCBI Taxonomy" id="446860"/>
    <lineage>
        <taxon>Bacteria</taxon>
        <taxon>Bacillati</taxon>
        <taxon>Actinomycetota</taxon>
        <taxon>Actinomycetes</taxon>
        <taxon>Micrococcales</taxon>
        <taxon>Micrococcaceae</taxon>
        <taxon>Kocuria</taxon>
    </lineage>
</organism>
<keyword evidence="2" id="KW-0472">Membrane</keyword>
<reference evidence="4 6" key="2">
    <citation type="submission" date="2019-07" db="EMBL/GenBank/DDBJ databases">
        <title>Whole genome shotgun sequence of Kocuria flava NBRC 107626.</title>
        <authorList>
            <person name="Hosoyama A."/>
            <person name="Uohara A."/>
            <person name="Ohji S."/>
            <person name="Ichikawa N."/>
        </authorList>
    </citation>
    <scope>NUCLEOTIDE SEQUENCE [LARGE SCALE GENOMIC DNA]</scope>
    <source>
        <strain evidence="4 6">NBRC 107626</strain>
    </source>
</reference>